<dbReference type="Pfam" id="PF04326">
    <property type="entry name" value="SLFN_AlbA_2"/>
    <property type="match status" value="1"/>
</dbReference>
<dbReference type="OrthoDB" id="9807907at2"/>
<evidence type="ECO:0000313" key="2">
    <source>
        <dbReference type="EMBL" id="RAI73919.1"/>
    </source>
</evidence>
<feature type="domain" description="Schlafen AlbA-2" evidence="1">
    <location>
        <begin position="18"/>
        <end position="146"/>
    </location>
</feature>
<dbReference type="InterPro" id="IPR038461">
    <property type="entry name" value="Schlafen_AlbA_2_dom_sf"/>
</dbReference>
<accession>A0A327NHY6</accession>
<dbReference type="InterPro" id="IPR007421">
    <property type="entry name" value="Schlafen_AlbA_2_dom"/>
</dbReference>
<dbReference type="EMBL" id="QLII01000001">
    <property type="protein sequence ID" value="RAI73919.1"/>
    <property type="molecule type" value="Genomic_DNA"/>
</dbReference>
<sequence>MNKVDPNNITIDQIPYSESEYFEFKSSMVKNDIDSLKNKLGKAVSGFANSGGGYFIVGIDEKSGNADGGIPIKIGKRPIRDWVDTMIHQLVEPTPHYDIKLIKNSMGRGVIDQGSALLIVYIPESHNGPHMMDGSYYIRAGVHTIKARDFIVEAIRSKRFLSKPKLTHLFRLKPNQEQVLQLGILSLTDAPAVHVNIKLSPLPEGMQNIEKAFPIVMPIIDRNNPFFFDVALFSGSTESFGNNIDLQLEYFDLSSNRYLQNFNIGVDYSTPPIKIGNDPDKKVVSAIESIAKSISKLELIPKGSQKPLPIIPIIDNVFEYIENIISALLSDMKNDLTEYPFVREFVILSKKWHYTHNPHKDIFMYYFEDHEFLRNKIRILENCSLIYEITFNSIDRFIITEQLANYLLNKKQVLLN</sequence>
<protein>
    <recommendedName>
        <fullName evidence="1">Schlafen AlbA-2 domain-containing protein</fullName>
    </recommendedName>
</protein>
<gene>
    <name evidence="2" type="ORF">HMF3257_05225</name>
</gene>
<dbReference type="Gene3D" id="3.30.950.30">
    <property type="entry name" value="Schlafen, AAA domain"/>
    <property type="match status" value="1"/>
</dbReference>
<dbReference type="AlphaFoldDB" id="A0A327NHY6"/>
<keyword evidence="3" id="KW-1185">Reference proteome</keyword>
<dbReference type="RefSeq" id="WP_111340791.1">
    <property type="nucleotide sequence ID" value="NZ_QLII01000001.1"/>
</dbReference>
<organism evidence="2 3">
    <name type="scientific">Spirosoma telluris</name>
    <dbReference type="NCBI Taxonomy" id="2183553"/>
    <lineage>
        <taxon>Bacteria</taxon>
        <taxon>Pseudomonadati</taxon>
        <taxon>Bacteroidota</taxon>
        <taxon>Cytophagia</taxon>
        <taxon>Cytophagales</taxon>
        <taxon>Cytophagaceae</taxon>
        <taxon>Spirosoma</taxon>
    </lineage>
</organism>
<evidence type="ECO:0000313" key="3">
    <source>
        <dbReference type="Proteomes" id="UP000249016"/>
    </source>
</evidence>
<dbReference type="Proteomes" id="UP000249016">
    <property type="component" value="Unassembled WGS sequence"/>
</dbReference>
<name>A0A327NHY6_9BACT</name>
<evidence type="ECO:0000259" key="1">
    <source>
        <dbReference type="Pfam" id="PF04326"/>
    </source>
</evidence>
<proteinExistence type="predicted"/>
<reference evidence="2 3" key="1">
    <citation type="submission" date="2018-06" db="EMBL/GenBank/DDBJ databases">
        <title>Spirosoma sp. HMF3257 Genome sequencing and assembly.</title>
        <authorList>
            <person name="Kang H."/>
            <person name="Cha I."/>
            <person name="Kim H."/>
            <person name="Kang J."/>
            <person name="Joh K."/>
        </authorList>
    </citation>
    <scope>NUCLEOTIDE SEQUENCE [LARGE SCALE GENOMIC DNA]</scope>
    <source>
        <strain evidence="2 3">HMF3257</strain>
    </source>
</reference>
<comment type="caution">
    <text evidence="2">The sequence shown here is derived from an EMBL/GenBank/DDBJ whole genome shotgun (WGS) entry which is preliminary data.</text>
</comment>